<evidence type="ECO:0000313" key="2">
    <source>
        <dbReference type="Proteomes" id="UP000034329"/>
    </source>
</evidence>
<dbReference type="AlphaFoldDB" id="A0A0G1MPS1"/>
<organism evidence="1 2">
    <name type="scientific">Candidatus Woesebacteria bacterium GW2011_GWB1_45_5</name>
    <dbReference type="NCBI Taxonomy" id="1618581"/>
    <lineage>
        <taxon>Bacteria</taxon>
        <taxon>Candidatus Woeseibacteriota</taxon>
    </lineage>
</organism>
<proteinExistence type="predicted"/>
<sequence>MHKILLPVILIALFVAGFVFVQDRLKKINIPASIREIVVSKSECDDECKKIIREEVDKAIATLSATAKTQTITYKTTANPQTQFIPLDGSYSTISTSWVDVPGTDVSFDIAKDYDAGAKVSWETSLKVAHGNGQAYARLYDSTHGIAVSGSEITTTDNVDYKSVSSGNLNLWSGRNTYKVQVKSLNSFEVFYTGGKIRVAY</sequence>
<comment type="caution">
    <text evidence="1">The sequence shown here is derived from an EMBL/GenBank/DDBJ whole genome shotgun (WGS) entry which is preliminary data.</text>
</comment>
<protein>
    <submittedName>
        <fullName evidence="1">Uncharacterized protein</fullName>
    </submittedName>
</protein>
<dbReference type="EMBL" id="LCLA01000014">
    <property type="protein sequence ID" value="KKU10356.1"/>
    <property type="molecule type" value="Genomic_DNA"/>
</dbReference>
<gene>
    <name evidence="1" type="ORF">UX13_C0014G0014</name>
</gene>
<dbReference type="Proteomes" id="UP000034329">
    <property type="component" value="Unassembled WGS sequence"/>
</dbReference>
<name>A0A0G1MPS1_9BACT</name>
<accession>A0A0G1MPS1</accession>
<evidence type="ECO:0000313" key="1">
    <source>
        <dbReference type="EMBL" id="KKU10356.1"/>
    </source>
</evidence>
<reference evidence="1 2" key="1">
    <citation type="journal article" date="2015" name="Nature">
        <title>rRNA introns, odd ribosomes, and small enigmatic genomes across a large radiation of phyla.</title>
        <authorList>
            <person name="Brown C.T."/>
            <person name="Hug L.A."/>
            <person name="Thomas B.C."/>
            <person name="Sharon I."/>
            <person name="Castelle C.J."/>
            <person name="Singh A."/>
            <person name="Wilkins M.J."/>
            <person name="Williams K.H."/>
            <person name="Banfield J.F."/>
        </authorList>
    </citation>
    <scope>NUCLEOTIDE SEQUENCE [LARGE SCALE GENOMIC DNA]</scope>
</reference>